<gene>
    <name evidence="2" type="ORF">E2F50_19890</name>
</gene>
<name>A0A4R5U9R0_9HYPH</name>
<keyword evidence="3" id="KW-1185">Reference proteome</keyword>
<dbReference type="EMBL" id="SMTL01000007">
    <property type="protein sequence ID" value="TDK31217.1"/>
    <property type="molecule type" value="Genomic_DNA"/>
</dbReference>
<proteinExistence type="predicted"/>
<accession>A0A4R5U9R0</accession>
<dbReference type="RefSeq" id="WP_133317933.1">
    <property type="nucleotide sequence ID" value="NZ_SMTL01000007.1"/>
</dbReference>
<feature type="chain" id="PRO_5020763239" evidence="1">
    <location>
        <begin position="25"/>
        <end position="240"/>
    </location>
</feature>
<evidence type="ECO:0000256" key="1">
    <source>
        <dbReference type="SAM" id="SignalP"/>
    </source>
</evidence>
<evidence type="ECO:0000313" key="3">
    <source>
        <dbReference type="Proteomes" id="UP000295238"/>
    </source>
</evidence>
<keyword evidence="1" id="KW-0732">Signal</keyword>
<dbReference type="AlphaFoldDB" id="A0A4R5U9R0"/>
<organism evidence="2 3">
    <name type="scientific">Rhizobium deserti</name>
    <dbReference type="NCBI Taxonomy" id="2547961"/>
    <lineage>
        <taxon>Bacteria</taxon>
        <taxon>Pseudomonadati</taxon>
        <taxon>Pseudomonadota</taxon>
        <taxon>Alphaproteobacteria</taxon>
        <taxon>Hyphomicrobiales</taxon>
        <taxon>Rhizobiaceae</taxon>
        <taxon>Rhizobium/Agrobacterium group</taxon>
        <taxon>Rhizobium</taxon>
    </lineage>
</organism>
<reference evidence="2 3" key="1">
    <citation type="submission" date="2019-03" db="EMBL/GenBank/DDBJ databases">
        <title>Rhizobium sp. nov., an bacterium isolated from biocrust in Mu Us Desert.</title>
        <authorList>
            <person name="Lixiong L."/>
        </authorList>
    </citation>
    <scope>NUCLEOTIDE SEQUENCE [LARGE SCALE GENOMIC DNA]</scope>
    <source>
        <strain evidence="2 3">SPY-1</strain>
    </source>
</reference>
<protein>
    <submittedName>
        <fullName evidence="2">Uncharacterized protein</fullName>
    </submittedName>
</protein>
<dbReference type="PROSITE" id="PS51257">
    <property type="entry name" value="PROKAR_LIPOPROTEIN"/>
    <property type="match status" value="1"/>
</dbReference>
<sequence length="240" mass="26074">MRWIRSVMLFSLLLSSCATPPLRGADSFPKAAVYKRIKCELYQAVSNVENIQKLAYPKSLTKVDLRKYGATLTLVEKASQTSGLTIGGGFNSVDERRSLALGSAPFPGFGASSTNLQSDSSKRQILFSDILKDKYSVPTPGRDLGFLKDCADDKKINTTLPIGQELGITKRLIAILDEAVTSPGTFDEEEMYFDFSVTVGAGGTFTFTEPTRTASIGGGSSKVFNETLKITMTRLTDKKP</sequence>
<evidence type="ECO:0000313" key="2">
    <source>
        <dbReference type="EMBL" id="TDK31217.1"/>
    </source>
</evidence>
<comment type="caution">
    <text evidence="2">The sequence shown here is derived from an EMBL/GenBank/DDBJ whole genome shotgun (WGS) entry which is preliminary data.</text>
</comment>
<dbReference type="Proteomes" id="UP000295238">
    <property type="component" value="Unassembled WGS sequence"/>
</dbReference>
<dbReference type="OrthoDB" id="10008899at2"/>
<feature type="signal peptide" evidence="1">
    <location>
        <begin position="1"/>
        <end position="24"/>
    </location>
</feature>